<evidence type="ECO:0000256" key="2">
    <source>
        <dbReference type="ARBA" id="ARBA00022692"/>
    </source>
</evidence>
<evidence type="ECO:0000313" key="8">
    <source>
        <dbReference type="Proteomes" id="UP000307702"/>
    </source>
</evidence>
<dbReference type="AlphaFoldDB" id="A0A8H2PJ31"/>
<dbReference type="Proteomes" id="UP000307702">
    <property type="component" value="Unassembled WGS sequence"/>
</dbReference>
<feature type="transmembrane region" description="Helical" evidence="5">
    <location>
        <begin position="182"/>
        <end position="204"/>
    </location>
</feature>
<feature type="transmembrane region" description="Helical" evidence="5">
    <location>
        <begin position="264"/>
        <end position="285"/>
    </location>
</feature>
<evidence type="ECO:0000313" key="7">
    <source>
        <dbReference type="EMBL" id="TMM41494.1"/>
    </source>
</evidence>
<reference evidence="7 8" key="1">
    <citation type="submission" date="2019-05" db="EMBL/GenBank/DDBJ databases">
        <title>Colwellia ponticola sp. nov., isolated from seawater.</title>
        <authorList>
            <person name="Yoon J.-H."/>
        </authorList>
    </citation>
    <scope>NUCLEOTIDE SEQUENCE [LARGE SCALE GENOMIC DNA]</scope>
    <source>
        <strain evidence="7 8">OISW-25</strain>
    </source>
</reference>
<evidence type="ECO:0000256" key="1">
    <source>
        <dbReference type="ARBA" id="ARBA00004141"/>
    </source>
</evidence>
<keyword evidence="8" id="KW-1185">Reference proteome</keyword>
<comment type="subcellular location">
    <subcellularLocation>
        <location evidence="1">Membrane</location>
        <topology evidence="1">Multi-pass membrane protein</topology>
    </subcellularLocation>
</comment>
<feature type="transmembrane region" description="Helical" evidence="5">
    <location>
        <begin position="101"/>
        <end position="119"/>
    </location>
</feature>
<proteinExistence type="predicted"/>
<feature type="domain" description="EamA" evidence="6">
    <location>
        <begin position="153"/>
        <end position="278"/>
    </location>
</feature>
<dbReference type="EMBL" id="SZVP01000022">
    <property type="protein sequence ID" value="TMM41494.1"/>
    <property type="molecule type" value="Genomic_DNA"/>
</dbReference>
<evidence type="ECO:0000256" key="3">
    <source>
        <dbReference type="ARBA" id="ARBA00022989"/>
    </source>
</evidence>
<protein>
    <submittedName>
        <fullName evidence="7">EamA family transporter</fullName>
    </submittedName>
</protein>
<evidence type="ECO:0000256" key="5">
    <source>
        <dbReference type="SAM" id="Phobius"/>
    </source>
</evidence>
<dbReference type="PANTHER" id="PTHR22911:SF6">
    <property type="entry name" value="SOLUTE CARRIER FAMILY 35 MEMBER G1"/>
    <property type="match status" value="1"/>
</dbReference>
<dbReference type="GO" id="GO:0016020">
    <property type="term" value="C:membrane"/>
    <property type="evidence" value="ECO:0007669"/>
    <property type="project" value="UniProtKB-SubCell"/>
</dbReference>
<feature type="transmembrane region" description="Helical" evidence="5">
    <location>
        <begin position="210"/>
        <end position="227"/>
    </location>
</feature>
<dbReference type="Pfam" id="PF00892">
    <property type="entry name" value="EamA"/>
    <property type="match status" value="2"/>
</dbReference>
<sequence length="291" mass="32036">MSGALASFSILAIGARELSGEVSIAQSLFIRSVIGLVFLSGIYFIQSRVKHSKGNRTQTNMTVNQPRAKIIKLHLFRNVFHFIAQYGWFFGIGLLPLAEVFALEFTVPIWTLLIASVFLDEKVTRNKLFAIFFGILGVLVIVQPGYALIDYASIVVLGSAICFALSHSATKSLAKTESPLTILLFMCIVQLPIGFILSLTDWVWPQGQQWLWLSVIGLSALLAHYCLAKTMQYAEVTTVMTLDFFRLPLIALVGVAFYNEAFEVPLLIGGGLMLIGNLIGVRGIAKQKSET</sequence>
<feature type="domain" description="EamA" evidence="6">
    <location>
        <begin position="4"/>
        <end position="142"/>
    </location>
</feature>
<comment type="caution">
    <text evidence="7">The sequence shown here is derived from an EMBL/GenBank/DDBJ whole genome shotgun (WGS) entry which is preliminary data.</text>
</comment>
<dbReference type="InterPro" id="IPR037185">
    <property type="entry name" value="EmrE-like"/>
</dbReference>
<gene>
    <name evidence="7" type="ORF">FCS21_15465</name>
</gene>
<feature type="transmembrane region" description="Helical" evidence="5">
    <location>
        <begin position="128"/>
        <end position="146"/>
    </location>
</feature>
<dbReference type="PANTHER" id="PTHR22911">
    <property type="entry name" value="ACYL-MALONYL CONDENSING ENZYME-RELATED"/>
    <property type="match status" value="1"/>
</dbReference>
<feature type="transmembrane region" description="Helical" evidence="5">
    <location>
        <begin position="152"/>
        <end position="170"/>
    </location>
</feature>
<keyword evidence="3 5" id="KW-1133">Transmembrane helix</keyword>
<keyword evidence="2 5" id="KW-0812">Transmembrane</keyword>
<feature type="transmembrane region" description="Helical" evidence="5">
    <location>
        <begin position="75"/>
        <end position="95"/>
    </location>
</feature>
<dbReference type="InterPro" id="IPR000620">
    <property type="entry name" value="EamA_dom"/>
</dbReference>
<organism evidence="7 8">
    <name type="scientific">Colwellia ponticola</name>
    <dbReference type="NCBI Taxonomy" id="2304625"/>
    <lineage>
        <taxon>Bacteria</taxon>
        <taxon>Pseudomonadati</taxon>
        <taxon>Pseudomonadota</taxon>
        <taxon>Gammaproteobacteria</taxon>
        <taxon>Alteromonadales</taxon>
        <taxon>Colwelliaceae</taxon>
        <taxon>Colwellia</taxon>
    </lineage>
</organism>
<dbReference type="OrthoDB" id="148351at2"/>
<evidence type="ECO:0000259" key="6">
    <source>
        <dbReference type="Pfam" id="PF00892"/>
    </source>
</evidence>
<keyword evidence="4 5" id="KW-0472">Membrane</keyword>
<evidence type="ECO:0000256" key="4">
    <source>
        <dbReference type="ARBA" id="ARBA00023136"/>
    </source>
</evidence>
<dbReference type="SUPFAM" id="SSF103481">
    <property type="entry name" value="Multidrug resistance efflux transporter EmrE"/>
    <property type="match status" value="2"/>
</dbReference>
<feature type="transmembrane region" description="Helical" evidence="5">
    <location>
        <begin position="29"/>
        <end position="46"/>
    </location>
</feature>
<accession>A0A8H2PJ31</accession>
<feature type="transmembrane region" description="Helical" evidence="5">
    <location>
        <begin position="239"/>
        <end position="258"/>
    </location>
</feature>
<name>A0A8H2PJ31_9GAMM</name>